<proteinExistence type="predicted"/>
<feature type="region of interest" description="Disordered" evidence="1">
    <location>
        <begin position="625"/>
        <end position="653"/>
    </location>
</feature>
<reference evidence="3 4" key="1">
    <citation type="submission" date="2017-06" db="EMBL/GenBank/DDBJ databases">
        <title>Genome sequencing of cyanobaciteial culture collection at National Institute for Environmental Studies (NIES).</title>
        <authorList>
            <person name="Hirose Y."/>
            <person name="Shimura Y."/>
            <person name="Fujisawa T."/>
            <person name="Nakamura Y."/>
            <person name="Kawachi M."/>
        </authorList>
    </citation>
    <scope>NUCLEOTIDE SEQUENCE [LARGE SCALE GENOMIC DNA]</scope>
    <source>
        <strain evidence="3 4">NIES-2135</strain>
    </source>
</reference>
<dbReference type="AlphaFoldDB" id="A0A1Z4JBT6"/>
<feature type="transmembrane region" description="Helical" evidence="2">
    <location>
        <begin position="525"/>
        <end position="542"/>
    </location>
</feature>
<protein>
    <submittedName>
        <fullName evidence="3">Uncharacterized protein</fullName>
    </submittedName>
</protein>
<dbReference type="EMBL" id="AP018203">
    <property type="protein sequence ID" value="BAY54163.1"/>
    <property type="molecule type" value="Genomic_DNA"/>
</dbReference>
<evidence type="ECO:0000256" key="2">
    <source>
        <dbReference type="SAM" id="Phobius"/>
    </source>
</evidence>
<keyword evidence="2" id="KW-0812">Transmembrane</keyword>
<feature type="transmembrane region" description="Helical" evidence="2">
    <location>
        <begin position="548"/>
        <end position="567"/>
    </location>
</feature>
<feature type="compositionally biased region" description="Low complexity" evidence="1">
    <location>
        <begin position="628"/>
        <end position="646"/>
    </location>
</feature>
<accession>A0A1Z4JBT6</accession>
<sequence length="784" mass="88936">MSSIEIHQFCTALNPQGTRENWRSTGYRGGYMNSTLTKVPPAVDRDIRNLLFDVRPSKSEPALVGRECWGKSDAEEDWSVLAIVTLAQDESRSFPVYRYFLSQGRYNLSKLLAWVKSHDSYPVFDPFDRPSESIISNPQLESPEIPKWVDQHKSPIIVPPKHQMQVAAISAIAYQKSEKGKIIPAWAYNVEAIEKPERFLVIQPASQDTYQRLQNRTPVLEATAEVADEQGLKGALKALRDNRMNSKDLKTFVEALDDPNVSIQAWEQIFNSFDASVAIKKKIDTDEMIRLLTLRAIALPKELPNYLKWLNEGRKEESEKRTRTALTFQGQLELQSIPPRFVDIQTVRDRCYSGIEICFKRLQSDRTLVDRLVWVLSEQDSLWYKTQCNTELINNSVHDLRTLGGDTPPDPLPQLKSRDPDFWKSLHAEKRSGTYVPFAKLFKDLADKFAKIGSIRRTKSYYQLAAYFCQVTEGEVPKKIFKNALDSKRRKEKLWGRWISRKITVWEQAGYALIKIYDRFVFKHFYKIATIVGFLGGFILAIPNELKLIFIVFLGALTVVLLLMQILGRKFVKSVPPQDDPEQEMPKRQQIAMWVLSAFGFIIASAAGWGIGTLSNDRTLNNFARKAGSTNGSQTSNSTSSTPQPSGCAKIETQPPPELLVQARQSFSITRQEISRIVEKFKSNPPIQFEPNAKPQNQIMESLKCVLQSDVEYAGVIADPQVAESARNAPNQANPKIDKWIAALHNYQSRNGIAIKDGVLQLNGQTGQALEKALEDELKKKSIH</sequence>
<dbReference type="Proteomes" id="UP000217895">
    <property type="component" value="Chromosome"/>
</dbReference>
<evidence type="ECO:0000313" key="4">
    <source>
        <dbReference type="Proteomes" id="UP000217895"/>
    </source>
</evidence>
<gene>
    <name evidence="3" type="ORF">NIES2135_09770</name>
</gene>
<keyword evidence="2" id="KW-0472">Membrane</keyword>
<evidence type="ECO:0000256" key="1">
    <source>
        <dbReference type="SAM" id="MobiDB-lite"/>
    </source>
</evidence>
<name>A0A1Z4JBT6_LEPBY</name>
<organism evidence="3 4">
    <name type="scientific">Leptolyngbya boryana NIES-2135</name>
    <dbReference type="NCBI Taxonomy" id="1973484"/>
    <lineage>
        <taxon>Bacteria</taxon>
        <taxon>Bacillati</taxon>
        <taxon>Cyanobacteriota</taxon>
        <taxon>Cyanophyceae</taxon>
        <taxon>Leptolyngbyales</taxon>
        <taxon>Leptolyngbyaceae</taxon>
        <taxon>Leptolyngbya group</taxon>
        <taxon>Leptolyngbya</taxon>
    </lineage>
</organism>
<feature type="transmembrane region" description="Helical" evidence="2">
    <location>
        <begin position="591"/>
        <end position="612"/>
    </location>
</feature>
<keyword evidence="4" id="KW-1185">Reference proteome</keyword>
<keyword evidence="2" id="KW-1133">Transmembrane helix</keyword>
<evidence type="ECO:0000313" key="3">
    <source>
        <dbReference type="EMBL" id="BAY54163.1"/>
    </source>
</evidence>